<evidence type="ECO:0000256" key="11">
    <source>
        <dbReference type="ARBA" id="ARBA00063129"/>
    </source>
</evidence>
<keyword evidence="2" id="KW-0150">Chloroplast</keyword>
<accession>A0A0K9P501</accession>
<gene>
    <name evidence="16" type="ORF">ZOSMA_418G00060</name>
</gene>
<dbReference type="GO" id="GO:0009507">
    <property type="term" value="C:chloroplast"/>
    <property type="evidence" value="ECO:0007669"/>
    <property type="project" value="UniProtKB-SubCell"/>
</dbReference>
<dbReference type="STRING" id="29655.A0A0K9P501"/>
<comment type="caution">
    <text evidence="16">The sequence shown here is derived from an EMBL/GenBank/DDBJ whole genome shotgun (WGS) entry which is preliminary data.</text>
</comment>
<dbReference type="GO" id="GO:0003729">
    <property type="term" value="F:mRNA binding"/>
    <property type="evidence" value="ECO:0000318"/>
    <property type="project" value="GO_Central"/>
</dbReference>
<feature type="domain" description="RRM" evidence="15">
    <location>
        <begin position="66"/>
        <end position="144"/>
    </location>
</feature>
<evidence type="ECO:0000256" key="10">
    <source>
        <dbReference type="ARBA" id="ARBA00061529"/>
    </source>
</evidence>
<protein>
    <recommendedName>
        <fullName evidence="12">Small ribosomal subunit protein cS22</fullName>
    </recommendedName>
    <alternativeName>
        <fullName evidence="13">30S ribosomal protein 2, chloroplastic</fullName>
    </alternativeName>
</protein>
<dbReference type="Pfam" id="PF00076">
    <property type="entry name" value="RRM_1"/>
    <property type="match status" value="2"/>
</dbReference>
<dbReference type="Gene3D" id="3.30.70.330">
    <property type="match status" value="2"/>
</dbReference>
<organism evidence="16 17">
    <name type="scientific">Zostera marina</name>
    <name type="common">Eelgrass</name>
    <dbReference type="NCBI Taxonomy" id="29655"/>
    <lineage>
        <taxon>Eukaryota</taxon>
        <taxon>Viridiplantae</taxon>
        <taxon>Streptophyta</taxon>
        <taxon>Embryophyta</taxon>
        <taxon>Tracheophyta</taxon>
        <taxon>Spermatophyta</taxon>
        <taxon>Magnoliopsida</taxon>
        <taxon>Liliopsida</taxon>
        <taxon>Zosteraceae</taxon>
        <taxon>Zostera</taxon>
    </lineage>
</organism>
<evidence type="ECO:0000256" key="14">
    <source>
        <dbReference type="PROSITE-ProRule" id="PRU00176"/>
    </source>
</evidence>
<dbReference type="InterPro" id="IPR035979">
    <property type="entry name" value="RBD_domain_sf"/>
</dbReference>
<comment type="subcellular location">
    <subcellularLocation>
        <location evidence="1">Plastid</location>
        <location evidence="1">Chloroplast</location>
    </subcellularLocation>
</comment>
<keyword evidence="17" id="KW-1185">Reference proteome</keyword>
<evidence type="ECO:0000256" key="12">
    <source>
        <dbReference type="ARBA" id="ARBA00070346"/>
    </source>
</evidence>
<keyword evidence="5" id="KW-0677">Repeat</keyword>
<dbReference type="SMART" id="SM00360">
    <property type="entry name" value="RRM"/>
    <property type="match status" value="2"/>
</dbReference>
<dbReference type="PANTHER" id="PTHR48025:SF4">
    <property type="entry name" value="SMALL RIBOSOMAL SUBUNIT PROTEIN CS22"/>
    <property type="match status" value="1"/>
</dbReference>
<feature type="domain" description="RRM" evidence="15">
    <location>
        <begin position="166"/>
        <end position="242"/>
    </location>
</feature>
<keyword evidence="4" id="KW-0699">rRNA-binding</keyword>
<keyword evidence="3" id="KW-0934">Plastid</keyword>
<dbReference type="GO" id="GO:0019843">
    <property type="term" value="F:rRNA binding"/>
    <property type="evidence" value="ECO:0007669"/>
    <property type="project" value="UniProtKB-KW"/>
</dbReference>
<evidence type="ECO:0000256" key="8">
    <source>
        <dbReference type="ARBA" id="ARBA00022980"/>
    </source>
</evidence>
<evidence type="ECO:0000259" key="15">
    <source>
        <dbReference type="PROSITE" id="PS50102"/>
    </source>
</evidence>
<proteinExistence type="inferred from homology"/>
<evidence type="ECO:0000256" key="6">
    <source>
        <dbReference type="ARBA" id="ARBA00022884"/>
    </source>
</evidence>
<dbReference type="OMA" id="DYAPERN"/>
<dbReference type="FunFam" id="3.30.70.330:FF:000401">
    <property type="entry name" value="30S ribosomal protein 2, chloroplastic"/>
    <property type="match status" value="1"/>
</dbReference>
<evidence type="ECO:0000256" key="1">
    <source>
        <dbReference type="ARBA" id="ARBA00004229"/>
    </source>
</evidence>
<dbReference type="GO" id="GO:0005840">
    <property type="term" value="C:ribosome"/>
    <property type="evidence" value="ECO:0007669"/>
    <property type="project" value="UniProtKB-KW"/>
</dbReference>
<evidence type="ECO:0000313" key="16">
    <source>
        <dbReference type="EMBL" id="KMZ63312.1"/>
    </source>
</evidence>
<keyword evidence="7" id="KW-0809">Transit peptide</keyword>
<keyword evidence="9" id="KW-0687">Ribonucleoprotein</keyword>
<dbReference type="EMBL" id="LFYR01001253">
    <property type="protein sequence ID" value="KMZ63312.1"/>
    <property type="molecule type" value="Genomic_DNA"/>
</dbReference>
<evidence type="ECO:0000256" key="3">
    <source>
        <dbReference type="ARBA" id="ARBA00022640"/>
    </source>
</evidence>
<keyword evidence="8" id="KW-0689">Ribosomal protein</keyword>
<dbReference type="InterPro" id="IPR012677">
    <property type="entry name" value="Nucleotide-bd_a/b_plait_sf"/>
</dbReference>
<evidence type="ECO:0000256" key="7">
    <source>
        <dbReference type="ARBA" id="ARBA00022946"/>
    </source>
</evidence>
<dbReference type="SUPFAM" id="SSF54928">
    <property type="entry name" value="RNA-binding domain, RBD"/>
    <property type="match status" value="2"/>
</dbReference>
<dbReference type="GO" id="GO:1901259">
    <property type="term" value="P:chloroplast rRNA processing"/>
    <property type="evidence" value="ECO:0000318"/>
    <property type="project" value="GO_Central"/>
</dbReference>
<evidence type="ECO:0000256" key="4">
    <source>
        <dbReference type="ARBA" id="ARBA00022730"/>
    </source>
</evidence>
<dbReference type="GO" id="GO:1990904">
    <property type="term" value="C:ribonucleoprotein complex"/>
    <property type="evidence" value="ECO:0007669"/>
    <property type="project" value="UniProtKB-KW"/>
</dbReference>
<evidence type="ECO:0000313" key="17">
    <source>
        <dbReference type="Proteomes" id="UP000036987"/>
    </source>
</evidence>
<evidence type="ECO:0000256" key="13">
    <source>
        <dbReference type="ARBA" id="ARBA00077833"/>
    </source>
</evidence>
<dbReference type="AlphaFoldDB" id="A0A0K9P501"/>
<keyword evidence="6 14" id="KW-0694">RNA-binding</keyword>
<comment type="subunit">
    <text evidence="11">Component of the chloroplast small ribosomal subunit (SSU). Mature 70S chloroplast ribosomes of higher plants consist of a small (30S) and a large (50S) subunit. The 30S small subunit contains 1 molecule of ribosomal RNA (16S rRNA) and 24 different proteins. The 50S large subunit contains 3 rRNA molecules (23S, 5S and 4.5S rRNA) and 33 different proteins.</text>
</comment>
<dbReference type="PANTHER" id="PTHR48025">
    <property type="entry name" value="OS02G0815200 PROTEIN"/>
    <property type="match status" value="1"/>
</dbReference>
<dbReference type="PROSITE" id="PS50102">
    <property type="entry name" value="RRM"/>
    <property type="match status" value="2"/>
</dbReference>
<sequence length="242" mass="26345">MAAFASSSVISPILLPNPLRRTGRFSAQLFSSLIWSGSSTRKSDGLRLVCSAVTQEAVAGNFEVERRLYVGNIPRDVTDGELEKIFGEHGSVEKAEVMYDKYSKRSRRFGFVTMSTVEDATAATENLNDTEIGGRKIKVNVTEKPLLVSDTSVLQAEDAKFIDSPYKVYVGNLAKEVTTEVLKEVFSETGKVLDAKVSRVPGTSKSSGFGFVSFSAEEEVEAAITSLNNKALEGQKIRVNKA</sequence>
<dbReference type="OrthoDB" id="439808at2759"/>
<dbReference type="InterPro" id="IPR000504">
    <property type="entry name" value="RRM_dom"/>
</dbReference>
<dbReference type="CDD" id="cd21609">
    <property type="entry name" value="RRM1_PSRP2_like"/>
    <property type="match status" value="1"/>
</dbReference>
<dbReference type="Proteomes" id="UP000036987">
    <property type="component" value="Unassembled WGS sequence"/>
</dbReference>
<evidence type="ECO:0000256" key="9">
    <source>
        <dbReference type="ARBA" id="ARBA00023274"/>
    </source>
</evidence>
<evidence type="ECO:0000256" key="5">
    <source>
        <dbReference type="ARBA" id="ARBA00022737"/>
    </source>
</evidence>
<name>A0A0K9P501_ZOSMR</name>
<dbReference type="InterPro" id="IPR050502">
    <property type="entry name" value="Euk_RNA-bind_prot"/>
</dbReference>
<evidence type="ECO:0000256" key="2">
    <source>
        <dbReference type="ARBA" id="ARBA00022528"/>
    </source>
</evidence>
<reference evidence="17" key="1">
    <citation type="journal article" date="2016" name="Nature">
        <title>The genome of the seagrass Zostera marina reveals angiosperm adaptation to the sea.</title>
        <authorList>
            <person name="Olsen J.L."/>
            <person name="Rouze P."/>
            <person name="Verhelst B."/>
            <person name="Lin Y.-C."/>
            <person name="Bayer T."/>
            <person name="Collen J."/>
            <person name="Dattolo E."/>
            <person name="De Paoli E."/>
            <person name="Dittami S."/>
            <person name="Maumus F."/>
            <person name="Michel G."/>
            <person name="Kersting A."/>
            <person name="Lauritano C."/>
            <person name="Lohaus R."/>
            <person name="Toepel M."/>
            <person name="Tonon T."/>
            <person name="Vanneste K."/>
            <person name="Amirebrahimi M."/>
            <person name="Brakel J."/>
            <person name="Bostroem C."/>
            <person name="Chovatia M."/>
            <person name="Grimwood J."/>
            <person name="Jenkins J.W."/>
            <person name="Jueterbock A."/>
            <person name="Mraz A."/>
            <person name="Stam W.T."/>
            <person name="Tice H."/>
            <person name="Bornberg-Bauer E."/>
            <person name="Green P.J."/>
            <person name="Pearson G.A."/>
            <person name="Procaccini G."/>
            <person name="Duarte C.M."/>
            <person name="Schmutz J."/>
            <person name="Reusch T.B.H."/>
            <person name="Van de Peer Y."/>
        </authorList>
    </citation>
    <scope>NUCLEOTIDE SEQUENCE [LARGE SCALE GENOMIC DNA]</scope>
    <source>
        <strain evidence="17">cv. Finnish</strain>
    </source>
</reference>
<comment type="similarity">
    <text evidence="10">Belongs to the chloroplast-specific ribosomal protein cS22 family.</text>
</comment>